<name>U5DM41_9CHRO</name>
<dbReference type="RefSeq" id="WP_022608265.1">
    <property type="nucleotide sequence ID" value="NZ_ASSJ01000070.1"/>
</dbReference>
<evidence type="ECO:0000313" key="2">
    <source>
        <dbReference type="EMBL" id="ERN40785.1"/>
    </source>
</evidence>
<dbReference type="STRING" id="582515.KR51_00027740"/>
<dbReference type="eggNOG" id="ENOG5031501">
    <property type="taxonomic scope" value="Bacteria"/>
</dbReference>
<dbReference type="OrthoDB" id="465155at2"/>
<evidence type="ECO:0008006" key="4">
    <source>
        <dbReference type="Google" id="ProtNLM"/>
    </source>
</evidence>
<organism evidence="2 3">
    <name type="scientific">Rubidibacter lacunae KORDI 51-2</name>
    <dbReference type="NCBI Taxonomy" id="582515"/>
    <lineage>
        <taxon>Bacteria</taxon>
        <taxon>Bacillati</taxon>
        <taxon>Cyanobacteriota</taxon>
        <taxon>Cyanophyceae</taxon>
        <taxon>Oscillatoriophycideae</taxon>
        <taxon>Chroococcales</taxon>
        <taxon>Aphanothecaceae</taxon>
        <taxon>Rubidibacter</taxon>
    </lineage>
</organism>
<feature type="compositionally biased region" description="Polar residues" evidence="1">
    <location>
        <begin position="133"/>
        <end position="147"/>
    </location>
</feature>
<dbReference type="PANTHER" id="PTHR33825:SF5">
    <property type="entry name" value="TRANSMEMBRANE PROTEIN"/>
    <property type="match status" value="1"/>
</dbReference>
<feature type="region of interest" description="Disordered" evidence="1">
    <location>
        <begin position="122"/>
        <end position="167"/>
    </location>
</feature>
<dbReference type="Proteomes" id="UP000016960">
    <property type="component" value="Unassembled WGS sequence"/>
</dbReference>
<gene>
    <name evidence="2" type="ORF">KR51_00027740</name>
</gene>
<evidence type="ECO:0000256" key="1">
    <source>
        <dbReference type="SAM" id="MobiDB-lite"/>
    </source>
</evidence>
<reference evidence="2 3" key="1">
    <citation type="submission" date="2013-05" db="EMBL/GenBank/DDBJ databases">
        <title>Draft genome sequence of Rubidibacter lacunae KORDI 51-2.</title>
        <authorList>
            <person name="Choi D.H."/>
            <person name="Noh J.H."/>
            <person name="Kwon K.-K."/>
            <person name="Lee J.-H."/>
            <person name="Ryu J.-Y."/>
        </authorList>
    </citation>
    <scope>NUCLEOTIDE SEQUENCE [LARGE SCALE GENOMIC DNA]</scope>
    <source>
        <strain evidence="2 3">KORDI 51-2</strain>
    </source>
</reference>
<proteinExistence type="predicted"/>
<dbReference type="PANTHER" id="PTHR33825">
    <property type="entry name" value="CHITINASE-LIKE PROTEIN"/>
    <property type="match status" value="1"/>
</dbReference>
<dbReference type="AlphaFoldDB" id="U5DM41"/>
<protein>
    <recommendedName>
        <fullName evidence="4">DUF948 domain-containing protein</fullName>
    </recommendedName>
</protein>
<dbReference type="InParanoid" id="U5DM41"/>
<accession>U5DM41</accession>
<sequence>MQDPFFWLGLSLLLVAVSLTAVLAAALPAVLELARAARSAEKLFDVLQRELPPTLAVFQETGKELGELGDEVNAGVKGASELVQQVGNSAAAARQQATTIAIGTRGVAAGIRAAWRAWQQPVGTAGATGGPRNGTNSLLENENSTASAADRERSGIEVIAKPERKHL</sequence>
<dbReference type="EMBL" id="ASSJ01000070">
    <property type="protein sequence ID" value="ERN40785.1"/>
    <property type="molecule type" value="Genomic_DNA"/>
</dbReference>
<keyword evidence="3" id="KW-1185">Reference proteome</keyword>
<evidence type="ECO:0000313" key="3">
    <source>
        <dbReference type="Proteomes" id="UP000016960"/>
    </source>
</evidence>
<comment type="caution">
    <text evidence="2">The sequence shown here is derived from an EMBL/GenBank/DDBJ whole genome shotgun (WGS) entry which is preliminary data.</text>
</comment>